<dbReference type="Proteomes" id="UP000291892">
    <property type="component" value="Unassembled WGS sequence"/>
</dbReference>
<reference evidence="1 2" key="1">
    <citation type="submission" date="2019-02" db="EMBL/GenBank/DDBJ databases">
        <title>The genomic architecture of introgression among sibling species of bacteria.</title>
        <authorList>
            <person name="Cavassim M.I.A."/>
            <person name="Moeskjaer S."/>
            <person name="Moslemi C."/>
            <person name="Fields B."/>
            <person name="Bachmann A."/>
            <person name="Vilhjalmsson B."/>
            <person name="Schierup M.H."/>
            <person name="Young J.P.W."/>
            <person name="Andersen S.U."/>
        </authorList>
    </citation>
    <scope>NUCLEOTIDE SEQUENCE [LARGE SCALE GENOMIC DNA]</scope>
    <source>
        <strain evidence="1 2">SM42</strain>
    </source>
</reference>
<organism evidence="1 2">
    <name type="scientific">Rhizobium ruizarguesonis</name>
    <dbReference type="NCBI Taxonomy" id="2081791"/>
    <lineage>
        <taxon>Bacteria</taxon>
        <taxon>Pseudomonadati</taxon>
        <taxon>Pseudomonadota</taxon>
        <taxon>Alphaproteobacteria</taxon>
        <taxon>Hyphomicrobiales</taxon>
        <taxon>Rhizobiaceae</taxon>
        <taxon>Rhizobium/Agrobacterium group</taxon>
        <taxon>Rhizobium</taxon>
    </lineage>
</organism>
<evidence type="ECO:0000313" key="2">
    <source>
        <dbReference type="Proteomes" id="UP000291892"/>
    </source>
</evidence>
<evidence type="ECO:0000313" key="1">
    <source>
        <dbReference type="EMBL" id="TBF00430.1"/>
    </source>
</evidence>
<gene>
    <name evidence="1" type="ORF">ELG94_39580</name>
</gene>
<dbReference type="AlphaFoldDB" id="A0AAE8Q5S9"/>
<dbReference type="EMBL" id="SIKX01000010">
    <property type="protein sequence ID" value="TBF00430.1"/>
    <property type="molecule type" value="Genomic_DNA"/>
</dbReference>
<name>A0AAE8Q5S9_9HYPH</name>
<sequence>MSPQPDSRPGQLALHQSADNFTVPTQSVHRVLQSCSLKCRSAHTSASTAFPGMIAQMRYIKKYILRYI</sequence>
<protein>
    <submittedName>
        <fullName evidence="1">Uncharacterized protein</fullName>
    </submittedName>
</protein>
<comment type="caution">
    <text evidence="1">The sequence shown here is derived from an EMBL/GenBank/DDBJ whole genome shotgun (WGS) entry which is preliminary data.</text>
</comment>
<proteinExistence type="predicted"/>
<accession>A0AAE8Q5S9</accession>